<organism evidence="1 2">
    <name type="scientific">Pleurotus cornucopiae</name>
    <name type="common">Cornucopia mushroom</name>
    <dbReference type="NCBI Taxonomy" id="5321"/>
    <lineage>
        <taxon>Eukaryota</taxon>
        <taxon>Fungi</taxon>
        <taxon>Dikarya</taxon>
        <taxon>Basidiomycota</taxon>
        <taxon>Agaricomycotina</taxon>
        <taxon>Agaricomycetes</taxon>
        <taxon>Agaricomycetidae</taxon>
        <taxon>Agaricales</taxon>
        <taxon>Pleurotineae</taxon>
        <taxon>Pleurotaceae</taxon>
        <taxon>Pleurotus</taxon>
    </lineage>
</organism>
<reference evidence="1 2" key="1">
    <citation type="journal article" date="2021" name="Appl. Environ. Microbiol.">
        <title>Genetic linkage and physical mapping for an oyster mushroom Pleurotus cornucopiae and QTL analysis for the trait cap color.</title>
        <authorList>
            <person name="Zhang Y."/>
            <person name="Gao W."/>
            <person name="Sonnenberg A."/>
            <person name="Chen Q."/>
            <person name="Zhang J."/>
            <person name="Huang C."/>
        </authorList>
    </citation>
    <scope>NUCLEOTIDE SEQUENCE [LARGE SCALE GENOMIC DNA]</scope>
    <source>
        <strain evidence="1">CCMSSC00406</strain>
    </source>
</reference>
<evidence type="ECO:0000313" key="2">
    <source>
        <dbReference type="Proteomes" id="UP000824881"/>
    </source>
</evidence>
<keyword evidence="2" id="KW-1185">Reference proteome</keyword>
<evidence type="ECO:0000313" key="1">
    <source>
        <dbReference type="EMBL" id="KAG9227505.1"/>
    </source>
</evidence>
<sequence>MQATLRLSRQNLVSGARASLRSQTSVATRRFAGRRWNSSHGPGHEQKKSSDMPWVIGSLVTFGPAFLYLVSPSARKTAPGHAAHAHDSHAEPKKVTMKDDEGQEADVTASVQAATADDAPKADGAKVDASEVEQPQADEATEKSEEPAAPPPSDGEEHTQKPGSLQDGDSSGPVDLGDARAAAKSADVDAPKKAETSDAQIVELAREHRHHHHDHNHEDEDSLDNSGDNSTPRLGQNDQGTHSTKRNSTQFKSPPTTPSMRTGPPRSLSYTYSLPNSPATSRNNSKMVEQSEPRDILSNGVEEEGQYFPFTRREEFRGVLEYTASSEQSDRKGKKRDSRINDESWNPMRWFSESPKEEKPAFISDEEAKAAEGKAAEDGQAKGDGQSKARDVEDPGAASEGEALASPSSTKFASRLRRASSVPHSPQDKPKPGLANWGRLKSLLPNVVSDKHHPARTPGPSAVTHHSVNITDELITGGLSTLMLRLWFERDEKDHRRVPVLLHRLRIRVSDSLHPLHGNKSVYRIECEYANGAARWVVHRRLQDFISLHYHYAFSNAYNRNVENLPEFPRTSLPYFKFLKRESRDGQVGQADFARMQREVLENYLIELIRAVMFHPSANRLSGFFEISALFISLAQSGGAQYKGGYLRIEDTGNKVGGFGRKSAGWREKREQRWCVVRESYLVVLHEPGELTVWDVFLFDQDFKLERPKRYYRHPLNLLHQDGEGHLKPPDAYPRPHAQSEVDNKSVVASIKSKFSRVLSLGRKQKHPPMPNGNGHGIHEAQEDSDDRSITSSDVSSNVPAPMLDPSTNVNPLGPPEADEEGTPRARTPAGQKKKKATAADVSKHTFFIENSQTRLKLFARNERQMLQWIAAFEKVKATSHWTGGNRFDSFAPIRLNVAAQWLVDGRDYFWNLSRAILLAKETIYIHDWWLSPELQMRRPNKERYRLDRLLERKAKEGVKIYIILYLEVSNRTTPTDSNYAKQRLASLHPNVMIQRSPSHFQTGTFYWAHHEKLCVIDQTIAFTGGVDLCFGRWDTPQHVLVDDIDSDTGASEIWPGKDYSNPRVMDFHALNKPEEDMYDRSKVPRMPWHDVGMQVVGEPARDLARHFVQRWNYLLRIKNHSRVMPFLLPPPEFKPGELAALALTGTCEMQICRSAGPWSLGTPGRIEHSIEHAYLKAIQLSEHFVYIENQFFITSTVVNDVKVENRIGDALVHRIIRAHREGTPWKCCILIPLLPGFTFPVDHSDASAIRIILECQNRTLSRGPNSIFARLRKEGINPDDYISVFSLRNWAKMRGGVLTTEQVYIHGKVCIVDDRWVIIGSANINERSQRGDRDSELAAVIRDTDLLDCTMAGKPFKVGRFAHSLRVRLMREHLGVDVDALDEDDLMANEPVKPANEQDEWDPDDEQEHGDDEGVTRVTESERRTAFGNLAQVTGQGIGQAVGAAVDIASELLRKEGTASNQVGNTTGDQSLDDERQTFSRRGQEEPGFTSSVVPTIEERTVMEKSPAFQQMDSDGDSPPQARTENGELFGAPAGASKDVRTDNEIPHARSGDTDGDASEQAAPAAREAIRKHLESKLDNKTWTVITPRPEVKVNGFEDPISDAFWKDIWVASASRNTEIFRKVFHAIPDDIVTTWKQYKEFVLHHERLNKAPGDDDLSPEPVGRVPSETGDEGAAPNPDAVNELDSGDAPRQNKDSGEQPSEPRASTSNLGNDTKARRPARGAEPFEKWERDEMEKLLNELNGHLVVFPTRFLEGEDIANNFLFNADRLLPMPIYN</sequence>
<accession>A0ACB7JCJ1</accession>
<comment type="caution">
    <text evidence="1">The sequence shown here is derived from an EMBL/GenBank/DDBJ whole genome shotgun (WGS) entry which is preliminary data.</text>
</comment>
<gene>
    <name evidence="1" type="ORF">CCMSSC00406_0000849</name>
</gene>
<dbReference type="Proteomes" id="UP000824881">
    <property type="component" value="Unassembled WGS sequence"/>
</dbReference>
<protein>
    <submittedName>
        <fullName evidence="1">Uncharacterized protein</fullName>
    </submittedName>
</protein>
<name>A0ACB7JCJ1_PLECO</name>
<proteinExistence type="predicted"/>
<dbReference type="EMBL" id="WQMT02000001">
    <property type="protein sequence ID" value="KAG9227505.1"/>
    <property type="molecule type" value="Genomic_DNA"/>
</dbReference>